<evidence type="ECO:0000313" key="7">
    <source>
        <dbReference type="EMBL" id="MBE9040478.1"/>
    </source>
</evidence>
<keyword evidence="8" id="KW-1185">Reference proteome</keyword>
<evidence type="ECO:0000259" key="5">
    <source>
        <dbReference type="Pfam" id="PF01094"/>
    </source>
</evidence>
<organism evidence="7 8">
    <name type="scientific">Zarconia navalis LEGE 11467</name>
    <dbReference type="NCBI Taxonomy" id="1828826"/>
    <lineage>
        <taxon>Bacteria</taxon>
        <taxon>Bacillati</taxon>
        <taxon>Cyanobacteriota</taxon>
        <taxon>Cyanophyceae</taxon>
        <taxon>Oscillatoriophycideae</taxon>
        <taxon>Oscillatoriales</taxon>
        <taxon>Oscillatoriales incertae sedis</taxon>
        <taxon>Zarconia</taxon>
        <taxon>Zarconia navalis</taxon>
    </lineage>
</organism>
<keyword evidence="4" id="KW-0472">Membrane</keyword>
<dbReference type="AlphaFoldDB" id="A0A928Z8A8"/>
<comment type="caution">
    <text evidence="7">The sequence shown here is derived from an EMBL/GenBank/DDBJ whole genome shotgun (WGS) entry which is preliminary data.</text>
</comment>
<dbReference type="PANTHER" id="PTHR30483">
    <property type="entry name" value="LEUCINE-SPECIFIC-BINDING PROTEIN"/>
    <property type="match status" value="1"/>
</dbReference>
<evidence type="ECO:0000256" key="2">
    <source>
        <dbReference type="ARBA" id="ARBA00022692"/>
    </source>
</evidence>
<reference evidence="7" key="1">
    <citation type="submission" date="2020-10" db="EMBL/GenBank/DDBJ databases">
        <authorList>
            <person name="Castelo-Branco R."/>
            <person name="Eusebio N."/>
            <person name="Adriana R."/>
            <person name="Vieira A."/>
            <person name="Brugerolle De Fraissinette N."/>
            <person name="Rezende De Castro R."/>
            <person name="Schneider M.P."/>
            <person name="Vasconcelos V."/>
            <person name="Leao P.N."/>
        </authorList>
    </citation>
    <scope>NUCLEOTIDE SEQUENCE</scope>
    <source>
        <strain evidence="7">LEGE 11467</strain>
    </source>
</reference>
<feature type="domain" description="Receptor ligand binding region" evidence="5">
    <location>
        <begin position="556"/>
        <end position="839"/>
    </location>
</feature>
<dbReference type="Proteomes" id="UP000621799">
    <property type="component" value="Unassembled WGS sequence"/>
</dbReference>
<dbReference type="EMBL" id="JADEXN010000088">
    <property type="protein sequence ID" value="MBE9040478.1"/>
    <property type="molecule type" value="Genomic_DNA"/>
</dbReference>
<dbReference type="PANTHER" id="PTHR30483:SF6">
    <property type="entry name" value="PERIPLASMIC BINDING PROTEIN OF ABC TRANSPORTER FOR NATURAL AMINO ACIDS"/>
    <property type="match status" value="1"/>
</dbReference>
<dbReference type="Pfam" id="PF01094">
    <property type="entry name" value="ANF_receptor"/>
    <property type="match status" value="1"/>
</dbReference>
<sequence>MNENYAILLTFGTGKDNGLSVVAKLLRDGQQIETRKRRSIAALPDLQDKYARWKEHYIQQTTRITIPPAISNHSSLDDCQNAARELKAYLEQWFDSPKFETLKEWIIGRVLGLPDPSVPIFFEFDTCSHEQNTFLRRLPWSCWDLFDELPNADAALSIAYGKPMESRLRNLKILAVFGSDEGGIDLEADRRFVSQLEQWGAQVRNLSCPEPEKLYSRLKHRAYDVLFFAGHSLSTDEQRNGEILLQPQRPVSMKQLLPCLHTAARRGLKLAIFNSCDGLGLADLLIAKAKIPSVVVFREPVPDEVARRFLEYFLQEFSNGTPLFRAVREARNQLQFLEDRPENPLPCASWLPVVCQNPSQSELVWDKTTRKRWWKIGAALLAFVALSGAAIEFWTRMRSPDVVLSRGETLVMASQTNNAKERGLAAMGDRNWEDAIAAFRQSLNQELQENETLQIKDSLDPETWIYLNNAIAEQKAENQIGQLAQLAISVPAKDKPGEQLISKEFLQGAALRQAEFNCGVEKLITAIKNLDISLDCVPEDNNNFIHITIANDLSNEDISKYVAAELSKTSILGTIGHFSSAACIKAGKVYDRNEVVMISPTCTSTSIQESLGFSDYFFRTVPNDAVAAKSLWSKVKTNNAEVAIAYSRNSEYSESFKTAFEKQIPSKKYTYICDELEDNFYAPGCAEAAKAEGANFLLLVPTTTQTLNATLSILTHLDWKLVPLGSDSVYNSAIIDPDGYGKQAAETGLQIYVSWHPSLNPNNRTDFEKNATRMFDFEDWNWHSQSSYDAMSALTQGIRELDGVLSGEKLMQKLRNPDFAADGVVGEGSVKFLQNGDRDLRDFEDKIGAIIGVEEYRDETGVTDYRFVRVDE</sequence>
<dbReference type="InterPro" id="IPR028082">
    <property type="entry name" value="Peripla_BP_I"/>
</dbReference>
<keyword evidence="3" id="KW-1133">Transmembrane helix</keyword>
<keyword evidence="2" id="KW-0812">Transmembrane</keyword>
<protein>
    <submittedName>
        <fullName evidence="7">ABC transporter substrate-binding protein</fullName>
    </submittedName>
</protein>
<dbReference type="CDD" id="cd06268">
    <property type="entry name" value="PBP1_ABC_transporter_LIVBP-like"/>
    <property type="match status" value="1"/>
</dbReference>
<evidence type="ECO:0000256" key="1">
    <source>
        <dbReference type="ARBA" id="ARBA00004370"/>
    </source>
</evidence>
<dbReference type="InterPro" id="IPR051010">
    <property type="entry name" value="BCAA_transport"/>
</dbReference>
<dbReference type="Gene3D" id="3.40.50.2300">
    <property type="match status" value="2"/>
</dbReference>
<evidence type="ECO:0000313" key="8">
    <source>
        <dbReference type="Proteomes" id="UP000621799"/>
    </source>
</evidence>
<dbReference type="SUPFAM" id="SSF53822">
    <property type="entry name" value="Periplasmic binding protein-like I"/>
    <property type="match status" value="1"/>
</dbReference>
<dbReference type="InterPro" id="IPR024983">
    <property type="entry name" value="CHAT_dom"/>
</dbReference>
<proteinExistence type="predicted"/>
<feature type="domain" description="CHAT" evidence="6">
    <location>
        <begin position="204"/>
        <end position="340"/>
    </location>
</feature>
<dbReference type="Pfam" id="PF12770">
    <property type="entry name" value="CHAT"/>
    <property type="match status" value="1"/>
</dbReference>
<evidence type="ECO:0000259" key="6">
    <source>
        <dbReference type="Pfam" id="PF12770"/>
    </source>
</evidence>
<gene>
    <name evidence="7" type="ORF">IQ235_06700</name>
</gene>
<accession>A0A928Z8A8</accession>
<comment type="subcellular location">
    <subcellularLocation>
        <location evidence="1">Membrane</location>
    </subcellularLocation>
</comment>
<dbReference type="RefSeq" id="WP_264320723.1">
    <property type="nucleotide sequence ID" value="NZ_JADEXN010000088.1"/>
</dbReference>
<dbReference type="InterPro" id="IPR001828">
    <property type="entry name" value="ANF_lig-bd_rcpt"/>
</dbReference>
<name>A0A928Z8A8_9CYAN</name>
<evidence type="ECO:0000256" key="3">
    <source>
        <dbReference type="ARBA" id="ARBA00022989"/>
    </source>
</evidence>
<evidence type="ECO:0000256" key="4">
    <source>
        <dbReference type="ARBA" id="ARBA00023136"/>
    </source>
</evidence>